<dbReference type="NCBIfam" id="TIGR00054">
    <property type="entry name" value="RIP metalloprotease RseP"/>
    <property type="match status" value="1"/>
</dbReference>
<evidence type="ECO:0000256" key="11">
    <source>
        <dbReference type="RuleBase" id="RU362031"/>
    </source>
</evidence>
<keyword evidence="7 11" id="KW-0862">Zinc</keyword>
<sequence length="429" mass="46936">MGIIIAVILFSAIVLIHELGHFLLAKKNKITVTEFSFGMGPRLVSTVKGGTRYSIKLLPIGGSCAMLGEDMDEDSQGTFGSASVWSRISVVAAGPIFNFILAFVLAVIIVACLGYAPAQVMDVTEGSAAEQAGLQDGDVITEYNGYGIDVGKDLYVYTYLNPLSESDTIQISYERDGKEYSIQYKPDVDVRYLLGFNRVGVDSLEVDSLIQGMPLEEAGVQPGDVLTSINGVELADGEAYEDYITSHPLTDEPVTITYSRSGKEYEAVITPKEYRTPLMGFSYNVSGCIKTEGFEIFERAALEVKYMIRSTILSLKALLSGKLGIDAFSSPVGVVDAIGETYEQTKSEGNMIMWMNMLNLGVLLSANLGVVNLIPFPALDGGRLFFLFLEVIRRKPVNRQLEGMIHFAGLMLLMVFMLVVIYNDVLKIF</sequence>
<evidence type="ECO:0000313" key="14">
    <source>
        <dbReference type="Proteomes" id="UP000824041"/>
    </source>
</evidence>
<keyword evidence="10 11" id="KW-0472">Membrane</keyword>
<feature type="domain" description="PDZ" evidence="12">
    <location>
        <begin position="170"/>
        <end position="262"/>
    </location>
</feature>
<dbReference type="InterPro" id="IPR001478">
    <property type="entry name" value="PDZ"/>
</dbReference>
<feature type="transmembrane region" description="Helical" evidence="11">
    <location>
        <begin position="96"/>
        <end position="116"/>
    </location>
</feature>
<dbReference type="SMART" id="SM00228">
    <property type="entry name" value="PDZ"/>
    <property type="match status" value="2"/>
</dbReference>
<feature type="transmembrane region" description="Helical" evidence="11">
    <location>
        <begin position="404"/>
        <end position="422"/>
    </location>
</feature>
<keyword evidence="11" id="KW-0479">Metal-binding</keyword>
<evidence type="ECO:0000256" key="5">
    <source>
        <dbReference type="ARBA" id="ARBA00022692"/>
    </source>
</evidence>
<dbReference type="EMBL" id="DXBU01000148">
    <property type="protein sequence ID" value="HIZ23340.1"/>
    <property type="molecule type" value="Genomic_DNA"/>
</dbReference>
<comment type="similarity">
    <text evidence="3 11">Belongs to the peptidase M50B family.</text>
</comment>
<protein>
    <recommendedName>
        <fullName evidence="11">Zinc metalloprotease</fullName>
        <ecNumber evidence="11">3.4.24.-</ecNumber>
    </recommendedName>
</protein>
<comment type="cofactor">
    <cofactor evidence="1 11">
        <name>Zn(2+)</name>
        <dbReference type="ChEBI" id="CHEBI:29105"/>
    </cofactor>
</comment>
<dbReference type="Proteomes" id="UP000824041">
    <property type="component" value="Unassembled WGS sequence"/>
</dbReference>
<name>A0A9D2IUJ7_9FIRM</name>
<dbReference type="PROSITE" id="PS50106">
    <property type="entry name" value="PDZ"/>
    <property type="match status" value="1"/>
</dbReference>
<evidence type="ECO:0000256" key="8">
    <source>
        <dbReference type="ARBA" id="ARBA00022989"/>
    </source>
</evidence>
<dbReference type="InterPro" id="IPR036034">
    <property type="entry name" value="PDZ_sf"/>
</dbReference>
<reference evidence="13" key="2">
    <citation type="submission" date="2021-04" db="EMBL/GenBank/DDBJ databases">
        <authorList>
            <person name="Gilroy R."/>
        </authorList>
    </citation>
    <scope>NUCLEOTIDE SEQUENCE</scope>
    <source>
        <strain evidence="13">14324</strain>
    </source>
</reference>
<dbReference type="EC" id="3.4.24.-" evidence="11"/>
<evidence type="ECO:0000256" key="9">
    <source>
        <dbReference type="ARBA" id="ARBA00023049"/>
    </source>
</evidence>
<gene>
    <name evidence="13" type="primary">rseP</name>
    <name evidence="13" type="ORF">IAA21_11180</name>
</gene>
<dbReference type="Pfam" id="PF02163">
    <property type="entry name" value="Peptidase_M50"/>
    <property type="match status" value="1"/>
</dbReference>
<dbReference type="Pfam" id="PF17820">
    <property type="entry name" value="PDZ_6"/>
    <property type="match status" value="2"/>
</dbReference>
<dbReference type="Gene3D" id="2.30.42.10">
    <property type="match status" value="2"/>
</dbReference>
<evidence type="ECO:0000256" key="7">
    <source>
        <dbReference type="ARBA" id="ARBA00022833"/>
    </source>
</evidence>
<dbReference type="PANTHER" id="PTHR42837:SF2">
    <property type="entry name" value="MEMBRANE METALLOPROTEASE ARASP2, CHLOROPLASTIC-RELATED"/>
    <property type="match status" value="1"/>
</dbReference>
<evidence type="ECO:0000256" key="6">
    <source>
        <dbReference type="ARBA" id="ARBA00022801"/>
    </source>
</evidence>
<dbReference type="InterPro" id="IPR004387">
    <property type="entry name" value="Pept_M50_Zn"/>
</dbReference>
<evidence type="ECO:0000256" key="3">
    <source>
        <dbReference type="ARBA" id="ARBA00007931"/>
    </source>
</evidence>
<evidence type="ECO:0000259" key="12">
    <source>
        <dbReference type="PROSITE" id="PS50106"/>
    </source>
</evidence>
<dbReference type="CDD" id="cd06163">
    <property type="entry name" value="S2P-M50_PDZ_RseP-like"/>
    <property type="match status" value="1"/>
</dbReference>
<comment type="subcellular location">
    <subcellularLocation>
        <location evidence="2">Membrane</location>
        <topology evidence="2">Multi-pass membrane protein</topology>
    </subcellularLocation>
</comment>
<evidence type="ECO:0000256" key="4">
    <source>
        <dbReference type="ARBA" id="ARBA00022670"/>
    </source>
</evidence>
<dbReference type="InterPro" id="IPR008915">
    <property type="entry name" value="Peptidase_M50"/>
</dbReference>
<comment type="caution">
    <text evidence="13">The sequence shown here is derived from an EMBL/GenBank/DDBJ whole genome shotgun (WGS) entry which is preliminary data.</text>
</comment>
<organism evidence="13 14">
    <name type="scientific">Candidatus Blautia faecigallinarum</name>
    <dbReference type="NCBI Taxonomy" id="2838488"/>
    <lineage>
        <taxon>Bacteria</taxon>
        <taxon>Bacillati</taxon>
        <taxon>Bacillota</taxon>
        <taxon>Clostridia</taxon>
        <taxon>Lachnospirales</taxon>
        <taxon>Lachnospiraceae</taxon>
        <taxon>Blautia</taxon>
    </lineage>
</organism>
<reference evidence="13" key="1">
    <citation type="journal article" date="2021" name="PeerJ">
        <title>Extensive microbial diversity within the chicken gut microbiome revealed by metagenomics and culture.</title>
        <authorList>
            <person name="Gilroy R."/>
            <person name="Ravi A."/>
            <person name="Getino M."/>
            <person name="Pursley I."/>
            <person name="Horton D.L."/>
            <person name="Alikhan N.F."/>
            <person name="Baker D."/>
            <person name="Gharbi K."/>
            <person name="Hall N."/>
            <person name="Watson M."/>
            <person name="Adriaenssens E.M."/>
            <person name="Foster-Nyarko E."/>
            <person name="Jarju S."/>
            <person name="Secka A."/>
            <person name="Antonio M."/>
            <person name="Oren A."/>
            <person name="Chaudhuri R.R."/>
            <person name="La Ragione R."/>
            <person name="Hildebrand F."/>
            <person name="Pallen M.J."/>
        </authorList>
    </citation>
    <scope>NUCLEOTIDE SEQUENCE</scope>
    <source>
        <strain evidence="13">14324</strain>
    </source>
</reference>
<dbReference type="PANTHER" id="PTHR42837">
    <property type="entry name" value="REGULATOR OF SIGMA-E PROTEASE RSEP"/>
    <property type="match status" value="1"/>
</dbReference>
<dbReference type="GO" id="GO:0006508">
    <property type="term" value="P:proteolysis"/>
    <property type="evidence" value="ECO:0007669"/>
    <property type="project" value="UniProtKB-KW"/>
</dbReference>
<evidence type="ECO:0000256" key="10">
    <source>
        <dbReference type="ARBA" id="ARBA00023136"/>
    </source>
</evidence>
<keyword evidence="9 11" id="KW-0482">Metalloprotease</keyword>
<accession>A0A9D2IUJ7</accession>
<keyword evidence="5 11" id="KW-0812">Transmembrane</keyword>
<proteinExistence type="inferred from homology"/>
<dbReference type="SUPFAM" id="SSF50156">
    <property type="entry name" value="PDZ domain-like"/>
    <property type="match status" value="2"/>
</dbReference>
<dbReference type="GO" id="GO:0016020">
    <property type="term" value="C:membrane"/>
    <property type="evidence" value="ECO:0007669"/>
    <property type="project" value="UniProtKB-SubCell"/>
</dbReference>
<evidence type="ECO:0000256" key="1">
    <source>
        <dbReference type="ARBA" id="ARBA00001947"/>
    </source>
</evidence>
<evidence type="ECO:0000313" key="13">
    <source>
        <dbReference type="EMBL" id="HIZ23340.1"/>
    </source>
</evidence>
<keyword evidence="6 11" id="KW-0378">Hydrolase</keyword>
<keyword evidence="8 11" id="KW-1133">Transmembrane helix</keyword>
<keyword evidence="4" id="KW-0645">Protease</keyword>
<dbReference type="GO" id="GO:0004222">
    <property type="term" value="F:metalloendopeptidase activity"/>
    <property type="evidence" value="ECO:0007669"/>
    <property type="project" value="InterPro"/>
</dbReference>
<dbReference type="InterPro" id="IPR041489">
    <property type="entry name" value="PDZ_6"/>
</dbReference>
<feature type="transmembrane region" description="Helical" evidence="11">
    <location>
        <begin position="351"/>
        <end position="368"/>
    </location>
</feature>
<dbReference type="AlphaFoldDB" id="A0A9D2IUJ7"/>
<evidence type="ECO:0000256" key="2">
    <source>
        <dbReference type="ARBA" id="ARBA00004141"/>
    </source>
</evidence>
<dbReference type="GO" id="GO:0046872">
    <property type="term" value="F:metal ion binding"/>
    <property type="evidence" value="ECO:0007669"/>
    <property type="project" value="UniProtKB-KW"/>
</dbReference>